<dbReference type="RefSeq" id="WP_050432977.1">
    <property type="nucleotide sequence ID" value="NZ_CP012159.1"/>
</dbReference>
<protein>
    <submittedName>
        <fullName evidence="10">Radical SAM methyltransferase</fullName>
    </submittedName>
</protein>
<reference evidence="10" key="1">
    <citation type="journal article" date="2009" name="Chem. Biol.">
        <title>Novel chemistry in the biosynthesis of the antibiotic chondrochlorens.</title>
        <authorList>
            <person name="Rachid S."/>
            <person name="Scharfe M."/>
            <person name="Bloecker H."/>
            <person name="Weissman K.J."/>
            <person name="Mueller R."/>
        </authorList>
    </citation>
    <scope>NUCLEOTIDE SEQUENCE</scope>
    <source>
        <strain evidence="10">Cmc5</strain>
    </source>
</reference>
<evidence type="ECO:0000256" key="2">
    <source>
        <dbReference type="ARBA" id="ARBA00022691"/>
    </source>
</evidence>
<organism evidence="10">
    <name type="scientific">Chondromyces crocatus</name>
    <dbReference type="NCBI Taxonomy" id="52"/>
    <lineage>
        <taxon>Bacteria</taxon>
        <taxon>Pseudomonadati</taxon>
        <taxon>Myxococcota</taxon>
        <taxon>Polyangia</taxon>
        <taxon>Polyangiales</taxon>
        <taxon>Polyangiaceae</taxon>
        <taxon>Chondromyces</taxon>
    </lineage>
</organism>
<keyword evidence="10" id="KW-0489">Methyltransferase</keyword>
<dbReference type="KEGG" id="ccro:CMC5_053230"/>
<dbReference type="OrthoDB" id="9762608at2"/>
<evidence type="ECO:0000256" key="4">
    <source>
        <dbReference type="ARBA" id="ARBA00023004"/>
    </source>
</evidence>
<comment type="cofactor">
    <cofactor evidence="1">
        <name>[4Fe-4S] cluster</name>
        <dbReference type="ChEBI" id="CHEBI:49883"/>
    </cofactor>
</comment>
<dbReference type="PROSITE" id="PS51918">
    <property type="entry name" value="RADICAL_SAM"/>
    <property type="match status" value="1"/>
</dbReference>
<dbReference type="InterPro" id="IPR051198">
    <property type="entry name" value="BchE-like"/>
</dbReference>
<dbReference type="SFLD" id="SFLDF00423">
    <property type="entry name" value="chondrochloren_A_methyltransfe"/>
    <property type="match status" value="1"/>
</dbReference>
<dbReference type="PROSITE" id="PS51332">
    <property type="entry name" value="B12_BINDING"/>
    <property type="match status" value="1"/>
</dbReference>
<evidence type="ECO:0000259" key="7">
    <source>
        <dbReference type="PROSITE" id="PS51332"/>
    </source>
</evidence>
<dbReference type="SFLD" id="SFLDG01123">
    <property type="entry name" value="methyltransferase_(Class_B)"/>
    <property type="match status" value="1"/>
</dbReference>
<dbReference type="EMBL" id="CP012159">
    <property type="protein sequence ID" value="AKT41162.1"/>
    <property type="molecule type" value="Genomic_DNA"/>
</dbReference>
<keyword evidence="3" id="KW-0479">Metal-binding</keyword>
<evidence type="ECO:0000256" key="3">
    <source>
        <dbReference type="ARBA" id="ARBA00022723"/>
    </source>
</evidence>
<name>B9ZUJ4_CHOCO</name>
<dbReference type="GO" id="GO:0008168">
    <property type="term" value="F:methyltransferase activity"/>
    <property type="evidence" value="ECO:0007669"/>
    <property type="project" value="UniProtKB-KW"/>
</dbReference>
<dbReference type="GO" id="GO:0046872">
    <property type="term" value="F:metal ion binding"/>
    <property type="evidence" value="ECO:0007669"/>
    <property type="project" value="UniProtKB-KW"/>
</dbReference>
<reference evidence="9 11" key="2">
    <citation type="submission" date="2015-07" db="EMBL/GenBank/DDBJ databases">
        <title>Genome analysis of myxobacterium Chondromyces crocatus Cm c5 reveals a high potential for natural compound synthesis and the genetic basis for the loss of fruiting body formation.</title>
        <authorList>
            <person name="Zaburannyi N."/>
            <person name="Bunk B."/>
            <person name="Maier J."/>
            <person name="Overmann J."/>
            <person name="Mueller R."/>
        </authorList>
    </citation>
    <scope>NUCLEOTIDE SEQUENCE [LARGE SCALE GENOMIC DNA]</scope>
    <source>
        <strain evidence="9 11">Cm c5</strain>
    </source>
</reference>
<dbReference type="STRING" id="52.CMC5_053230"/>
<dbReference type="Pfam" id="PF04055">
    <property type="entry name" value="Radical_SAM"/>
    <property type="match status" value="1"/>
</dbReference>
<evidence type="ECO:0000256" key="6">
    <source>
        <dbReference type="SAM" id="MobiDB-lite"/>
    </source>
</evidence>
<dbReference type="InterPro" id="IPR040081">
    <property type="entry name" value="CndI-like"/>
</dbReference>
<keyword evidence="2" id="KW-0949">S-adenosyl-L-methionine</keyword>
<dbReference type="InterPro" id="IPR007197">
    <property type="entry name" value="rSAM"/>
</dbReference>
<dbReference type="SMART" id="SM00729">
    <property type="entry name" value="Elp3"/>
    <property type="match status" value="1"/>
</dbReference>
<dbReference type="InterPro" id="IPR034466">
    <property type="entry name" value="Methyltransferase_Class_B"/>
</dbReference>
<dbReference type="SFLD" id="SFLDG01082">
    <property type="entry name" value="B12-binding_domain_containing"/>
    <property type="match status" value="1"/>
</dbReference>
<feature type="domain" description="Radical SAM core" evidence="8">
    <location>
        <begin position="254"/>
        <end position="474"/>
    </location>
</feature>
<evidence type="ECO:0000313" key="11">
    <source>
        <dbReference type="Proteomes" id="UP000067626"/>
    </source>
</evidence>
<dbReference type="EMBL" id="AM988861">
    <property type="protein sequence ID" value="CAQ43073.1"/>
    <property type="molecule type" value="Genomic_DNA"/>
</dbReference>
<keyword evidence="10" id="KW-0808">Transferase</keyword>
<keyword evidence="4" id="KW-0408">Iron</keyword>
<evidence type="ECO:0000259" key="8">
    <source>
        <dbReference type="PROSITE" id="PS51918"/>
    </source>
</evidence>
<dbReference type="GO" id="GO:0051536">
    <property type="term" value="F:iron-sulfur cluster binding"/>
    <property type="evidence" value="ECO:0007669"/>
    <property type="project" value="UniProtKB-KW"/>
</dbReference>
<evidence type="ECO:0000256" key="1">
    <source>
        <dbReference type="ARBA" id="ARBA00001966"/>
    </source>
</evidence>
<keyword evidence="11" id="KW-1185">Reference proteome</keyword>
<dbReference type="Gene3D" id="3.40.50.280">
    <property type="entry name" value="Cobalamin-binding domain"/>
    <property type="match status" value="1"/>
</dbReference>
<evidence type="ECO:0000313" key="10">
    <source>
        <dbReference type="EMBL" id="CAQ43073.1"/>
    </source>
</evidence>
<dbReference type="InterPro" id="IPR023404">
    <property type="entry name" value="rSAM_horseshoe"/>
</dbReference>
<dbReference type="InterPro" id="IPR006638">
    <property type="entry name" value="Elp3/MiaA/NifB-like_rSAM"/>
</dbReference>
<evidence type="ECO:0000313" key="9">
    <source>
        <dbReference type="EMBL" id="AKT41162.1"/>
    </source>
</evidence>
<feature type="region of interest" description="Disordered" evidence="6">
    <location>
        <begin position="671"/>
        <end position="700"/>
    </location>
</feature>
<gene>
    <name evidence="10" type="primary">cndI</name>
    <name evidence="9" type="ORF">CMC5_053230</name>
</gene>
<dbReference type="GO" id="GO:0032259">
    <property type="term" value="P:methylation"/>
    <property type="evidence" value="ECO:0007669"/>
    <property type="project" value="UniProtKB-KW"/>
</dbReference>
<keyword evidence="5" id="KW-0411">Iron-sulfur</keyword>
<dbReference type="InterPro" id="IPR006158">
    <property type="entry name" value="Cobalamin-bd"/>
</dbReference>
<dbReference type="AlphaFoldDB" id="B9ZUJ4"/>
<dbReference type="SFLD" id="SFLDS00029">
    <property type="entry name" value="Radical_SAM"/>
    <property type="match status" value="1"/>
</dbReference>
<accession>B9ZUJ4</accession>
<dbReference type="GO" id="GO:0031419">
    <property type="term" value="F:cobalamin binding"/>
    <property type="evidence" value="ECO:0007669"/>
    <property type="project" value="InterPro"/>
</dbReference>
<feature type="domain" description="B12-binding" evidence="7">
    <location>
        <begin position="74"/>
        <end position="208"/>
    </location>
</feature>
<dbReference type="SUPFAM" id="SSF102114">
    <property type="entry name" value="Radical SAM enzymes"/>
    <property type="match status" value="1"/>
</dbReference>
<dbReference type="Proteomes" id="UP000067626">
    <property type="component" value="Chromosome"/>
</dbReference>
<proteinExistence type="predicted"/>
<sequence>MATDILVIVPVEPPIAHFADSVVRQTSGGRLHMPLTQAFHEFEEYVGAALELYKPSQRPHFGGEMWPPVIGTKAADFLASRAAQPPRRTLASITLATHLERAGLRWEVVDPGMQELHYWRKRFEQARANNPTAIAICTTFIVCEPWLRALCHVIREVLPSTKIIMGGYYYAVNVKKFLALDADIFCVGEGEQRLPAIVQALKGQRSLEEIPGLYIRRPDGGTHHTGSVEQLDMNELPIVDWSLSTRVEPPIDPIATPVATWVETQRGCVFSCEFCDYRTIQTPAVMTTDRAAEAILAAGVSPRGSVRITDSTATFPHKRWEEVLQKLIERGGSKAPLWCFARVSDINERSAELMKLAGVQHMFIGQESGDQRVLTEMKKGTNVKQVRPAVAALAKHGLNATFAFIHGFPGEDDASIQATRTLIKTLNDGHEDRPVALLYLAQPLVLFDLATVSQRPEMQGVDHWMAYDNARFPPQRALAEVLQTVMEVSRIPHAPAYLLMPGTFPGYWEEYFFFSPHRYEVFRWMKALERGVAIFLERDLEGTKPNDAELARLKEQILARREAIPVWRSRAERMAARAQRLVVQRLTREWTNEGKTGPGPLTRGLMGLSVLRDTRNPQLAREALKTGVYPTLGTVNLKESELDSLAADLRDESLGVEHRRRQVAAARKAFVPASALSRRGPNGEPVTPGASDPAENDAAT</sequence>
<dbReference type="BioCyc" id="MetaCyc:MONOMER-19497"/>
<dbReference type="Gene3D" id="3.80.30.20">
    <property type="entry name" value="tm_1862 like domain"/>
    <property type="match status" value="1"/>
</dbReference>
<dbReference type="CDD" id="cd01335">
    <property type="entry name" value="Radical_SAM"/>
    <property type="match status" value="1"/>
</dbReference>
<dbReference type="InterPro" id="IPR058240">
    <property type="entry name" value="rSAM_sf"/>
</dbReference>
<evidence type="ECO:0000256" key="5">
    <source>
        <dbReference type="ARBA" id="ARBA00023014"/>
    </source>
</evidence>
<dbReference type="PANTHER" id="PTHR43409">
    <property type="entry name" value="ANAEROBIC MAGNESIUM-PROTOPORPHYRIN IX MONOMETHYL ESTER CYCLASE-RELATED"/>
    <property type="match status" value="1"/>
</dbReference>